<organism evidence="2 3">
    <name type="scientific">Candidatus Woesebacteria bacterium GW2011_GWC2_31_9</name>
    <dbReference type="NCBI Taxonomy" id="1618586"/>
    <lineage>
        <taxon>Bacteria</taxon>
        <taxon>Candidatus Woeseibacteriota</taxon>
    </lineage>
</organism>
<gene>
    <name evidence="2" type="ORF">UR21_C0007G0010</name>
</gene>
<sequence length="69" mass="8031">MTIDKWEFIGQNPEGKKYFKRIRVKKPKVCPEPPPNFTPNEEFKTFSEDNPPILTGAQGYSQAMEKKEN</sequence>
<protein>
    <submittedName>
        <fullName evidence="2">Uncharacterized protein</fullName>
    </submittedName>
</protein>
<evidence type="ECO:0000256" key="1">
    <source>
        <dbReference type="SAM" id="MobiDB-lite"/>
    </source>
</evidence>
<feature type="region of interest" description="Disordered" evidence="1">
    <location>
        <begin position="30"/>
        <end position="53"/>
    </location>
</feature>
<dbReference type="EMBL" id="LBOI01000007">
    <property type="protein sequence ID" value="KKP31593.1"/>
    <property type="molecule type" value="Genomic_DNA"/>
</dbReference>
<name>A0A0F9YK03_9BACT</name>
<evidence type="ECO:0000313" key="3">
    <source>
        <dbReference type="Proteomes" id="UP000034803"/>
    </source>
</evidence>
<accession>A0A0F9YK03</accession>
<comment type="caution">
    <text evidence="2">The sequence shown here is derived from an EMBL/GenBank/DDBJ whole genome shotgun (WGS) entry which is preliminary data.</text>
</comment>
<reference evidence="2 3" key="1">
    <citation type="journal article" date="2015" name="Nature">
        <title>rRNA introns, odd ribosomes, and small enigmatic genomes across a large radiation of phyla.</title>
        <authorList>
            <person name="Brown C.T."/>
            <person name="Hug L.A."/>
            <person name="Thomas B.C."/>
            <person name="Sharon I."/>
            <person name="Castelle C.J."/>
            <person name="Singh A."/>
            <person name="Wilkins M.J."/>
            <person name="Williams K.H."/>
            <person name="Banfield J.F."/>
        </authorList>
    </citation>
    <scope>NUCLEOTIDE SEQUENCE [LARGE SCALE GENOMIC DNA]</scope>
</reference>
<evidence type="ECO:0000313" key="2">
    <source>
        <dbReference type="EMBL" id="KKP31593.1"/>
    </source>
</evidence>
<proteinExistence type="predicted"/>
<dbReference type="AlphaFoldDB" id="A0A0F9YK03"/>
<dbReference type="Proteomes" id="UP000034803">
    <property type="component" value="Unassembled WGS sequence"/>
</dbReference>